<name>A0A8J2T1R8_9STRA</name>
<dbReference type="AlphaFoldDB" id="A0A8J2T1R8"/>
<reference evidence="1" key="1">
    <citation type="submission" date="2021-11" db="EMBL/GenBank/DDBJ databases">
        <authorList>
            <consortium name="Genoscope - CEA"/>
            <person name="William W."/>
        </authorList>
    </citation>
    <scope>NUCLEOTIDE SEQUENCE</scope>
</reference>
<evidence type="ECO:0000313" key="2">
    <source>
        <dbReference type="Proteomes" id="UP000789595"/>
    </source>
</evidence>
<dbReference type="EMBL" id="CAKKNE010000006">
    <property type="protein sequence ID" value="CAH0378709.1"/>
    <property type="molecule type" value="Genomic_DNA"/>
</dbReference>
<organism evidence="1 2">
    <name type="scientific">Pelagomonas calceolata</name>
    <dbReference type="NCBI Taxonomy" id="35677"/>
    <lineage>
        <taxon>Eukaryota</taxon>
        <taxon>Sar</taxon>
        <taxon>Stramenopiles</taxon>
        <taxon>Ochrophyta</taxon>
        <taxon>Pelagophyceae</taxon>
        <taxon>Pelagomonadales</taxon>
        <taxon>Pelagomonadaceae</taxon>
        <taxon>Pelagomonas</taxon>
    </lineage>
</organism>
<accession>A0A8J2T1R8</accession>
<protein>
    <recommendedName>
        <fullName evidence="3">NADH dehydrogenase [ubiquinone] 1 alpha subcomplex subunit 11</fullName>
    </recommendedName>
</protein>
<sequence length="161" mass="16445">MGADKPGLIMNTMVGAGVGGMYGSVVSAWTAPPTNKLDGIEIRQDALPSLRTMWKHVGGQALIFAGVAAAFSIGEAAAKAATGRDDVVPAICGGASAGLAVGLRQKTFGHMMALTVGFATLTGVLHVAHGSFVQDPDAQHKRLYGVRTEVAPVPEGAPRPQ</sequence>
<comment type="caution">
    <text evidence="1">The sequence shown here is derived from an EMBL/GenBank/DDBJ whole genome shotgun (WGS) entry which is preliminary data.</text>
</comment>
<keyword evidence="2" id="KW-1185">Reference proteome</keyword>
<evidence type="ECO:0008006" key="3">
    <source>
        <dbReference type="Google" id="ProtNLM"/>
    </source>
</evidence>
<evidence type="ECO:0000313" key="1">
    <source>
        <dbReference type="EMBL" id="CAH0378709.1"/>
    </source>
</evidence>
<proteinExistence type="predicted"/>
<gene>
    <name evidence="1" type="ORF">PECAL_6P03040</name>
</gene>
<dbReference type="OrthoDB" id="10628799at2759"/>
<dbReference type="Proteomes" id="UP000789595">
    <property type="component" value="Unassembled WGS sequence"/>
</dbReference>